<dbReference type="PANTHER" id="PTHR16453:SF9">
    <property type="entry name" value="GATOR COMPLEX PROTEIN MIOS"/>
    <property type="match status" value="1"/>
</dbReference>
<dbReference type="GO" id="GO:1904263">
    <property type="term" value="P:positive regulation of TORC1 signaling"/>
    <property type="evidence" value="ECO:0007669"/>
    <property type="project" value="TreeGrafter"/>
</dbReference>
<comment type="similarity">
    <text evidence="1">Belongs to the WD repeat mio family.</text>
</comment>
<evidence type="ECO:0000259" key="4">
    <source>
        <dbReference type="Pfam" id="PF17034"/>
    </source>
</evidence>
<dbReference type="Pfam" id="PF17034">
    <property type="entry name" value="zinc_ribbon_16"/>
    <property type="match status" value="1"/>
</dbReference>
<dbReference type="PANTHER" id="PTHR16453">
    <property type="entry name" value="WD40 DOMAIN-CONTAINING PROTEIN MIO FAMILY MEMBER"/>
    <property type="match status" value="1"/>
</dbReference>
<dbReference type="Proteomes" id="UP000290900">
    <property type="component" value="Unassembled WGS sequence"/>
</dbReference>
<dbReference type="STRING" id="13370.A0A448YNM7"/>
<dbReference type="SUPFAM" id="SSF50978">
    <property type="entry name" value="WD40 repeat-like"/>
    <property type="match status" value="1"/>
</dbReference>
<evidence type="ECO:0000256" key="3">
    <source>
        <dbReference type="ARBA" id="ARBA00022737"/>
    </source>
</evidence>
<keyword evidence="7" id="KW-1185">Reference proteome</keyword>
<evidence type="ECO:0000313" key="7">
    <source>
        <dbReference type="Proteomes" id="UP000290900"/>
    </source>
</evidence>
<dbReference type="Gene3D" id="2.130.10.10">
    <property type="entry name" value="YVTN repeat-like/Quinoprotein amine dehydrogenase"/>
    <property type="match status" value="1"/>
</dbReference>
<dbReference type="Pfam" id="PF21719">
    <property type="entry name" value="MIOS_a-sol"/>
    <property type="match status" value="1"/>
</dbReference>
<evidence type="ECO:0000259" key="5">
    <source>
        <dbReference type="Pfam" id="PF21719"/>
    </source>
</evidence>
<dbReference type="EMBL" id="CAACVR010000023">
    <property type="protein sequence ID" value="VEU22501.1"/>
    <property type="molecule type" value="Genomic_DNA"/>
</dbReference>
<dbReference type="InterPro" id="IPR036322">
    <property type="entry name" value="WD40_repeat_dom_sf"/>
</dbReference>
<dbReference type="InterPro" id="IPR015943">
    <property type="entry name" value="WD40/YVTN_repeat-like_dom_sf"/>
</dbReference>
<dbReference type="Pfam" id="PF21720">
    <property type="entry name" value="MIOS_WD40"/>
    <property type="match status" value="1"/>
</dbReference>
<organism evidence="6 7">
    <name type="scientific">Brettanomyces naardenensis</name>
    <name type="common">Yeast</name>
    <dbReference type="NCBI Taxonomy" id="13370"/>
    <lineage>
        <taxon>Eukaryota</taxon>
        <taxon>Fungi</taxon>
        <taxon>Dikarya</taxon>
        <taxon>Ascomycota</taxon>
        <taxon>Saccharomycotina</taxon>
        <taxon>Pichiomycetes</taxon>
        <taxon>Pichiales</taxon>
        <taxon>Pichiaceae</taxon>
        <taxon>Brettanomyces</taxon>
    </lineage>
</organism>
<dbReference type="InterPro" id="IPR031488">
    <property type="entry name" value="Zn_ribbon_mio"/>
</dbReference>
<dbReference type="InterPro" id="IPR037593">
    <property type="entry name" value="MIOS/Sea4"/>
</dbReference>
<sequence length="991" mass="110263">MSGSIIRAKGWQIGDEERYIAVHPNGEIVSLYQTDNTATNEDGAIVKVVERAGFENIQCLQYSGANTGLVAVGQLDGSCAIFDITNAESAPLTLKPRQARSCNSISFNENGLIAMGYDRGRQDHSIQIWDIRDYVSDGIHSQKGLGTKVFSYVPNESISSISFCPTEPSNFLAGSYKLLREFDLRAKRPVYQLATRCTLSISVDPSNPHIFASNSEDGSLAIWDRRKLSDLAQVGGQTGVLSEGPLLLFHKLLGDYQRRTGGSPYRFSSVVKGEISSLFDGDLVRRWQIGVVPPLASEIRQYESIVEQNRAENPNFASRIPQPRDSLFISKVSDVRTKYERVISFDYAPSLSSDYGIDLVCMRQSGSVYKMPVLESQTATHFNSYNGLTFTGPRGTCTKFLQNDFSSAVTITDATAVVSLSKEISRVSVSKPSVDDDNDNDSVLDIFVGGVDRNEAMRLTSNALLENDICSVIRKRAVLGYGADSGKNMTVLDSLKTLETQSQLRNTWKWIDISHELISSGEMAYKDFDFGYLGVWGVWNVAEDFDAANRYYGSSKVSSKSVMAAVRAIVSRRSKEIKAMACPVIGFKGSSAKELQRRLAMYVIGWDFSAQELEDKYSSLISRGNYERAAGWAVFHGDIERAVSILGSSKKESFRIISTAVAAYSAFKDTPTNSAWKDQCRQLASELEDPYLRVIFAYIADGNWWDVLDESALPLRERLGVALRFLKDSELDLYLDRLVKDVTKRGEVEGMIVTGITPEGIDLLQSFVDRTSDSQSACLIASYACPKYFKDSRVDAWAQSYRCLLNSWSMFAVRAKFDVARRKLSRRINGQLRTEPVPRQVYLQCTNCHKSISEKDKDVSSVKIPGQETKFGSHACPHCGYPLPRCAICLITEGMPVPKELIHVDVSEEDMTRLGRERPAAEGFTSSGGDDKTVPVPQEVTENGNTESQFKEWFSFCLSCNHCMHAGHAEEWFSKHYVCPVPDCNCKCNNR</sequence>
<dbReference type="SMART" id="SM00320">
    <property type="entry name" value="WD40"/>
    <property type="match status" value="4"/>
</dbReference>
<dbReference type="OrthoDB" id="341486at2759"/>
<evidence type="ECO:0000256" key="2">
    <source>
        <dbReference type="ARBA" id="ARBA00022574"/>
    </source>
</evidence>
<feature type="domain" description="MIOS-like alpha-solenoid" evidence="5">
    <location>
        <begin position="473"/>
        <end position="725"/>
    </location>
</feature>
<dbReference type="InterPro" id="IPR049092">
    <property type="entry name" value="MIOS_a-sol"/>
</dbReference>
<dbReference type="InParanoid" id="A0A448YNM7"/>
<dbReference type="GO" id="GO:0005737">
    <property type="term" value="C:cytoplasm"/>
    <property type="evidence" value="ECO:0007669"/>
    <property type="project" value="TreeGrafter"/>
</dbReference>
<dbReference type="FunCoup" id="A0A448YNM7">
    <property type="interactions" value="780"/>
</dbReference>
<gene>
    <name evidence="6" type="ORF">BRENAR_LOCUS3232</name>
</gene>
<accession>A0A448YNM7</accession>
<dbReference type="AlphaFoldDB" id="A0A448YNM7"/>
<evidence type="ECO:0000313" key="6">
    <source>
        <dbReference type="EMBL" id="VEU22501.1"/>
    </source>
</evidence>
<keyword evidence="2" id="KW-0853">WD repeat</keyword>
<feature type="domain" description="GATOR2 complex protein MIO zinc-ribbon like" evidence="4">
    <location>
        <begin position="940"/>
        <end position="990"/>
    </location>
</feature>
<reference evidence="6 7" key="1">
    <citation type="submission" date="2018-12" db="EMBL/GenBank/DDBJ databases">
        <authorList>
            <person name="Tiukova I."/>
            <person name="Dainat J."/>
        </authorList>
    </citation>
    <scope>NUCLEOTIDE SEQUENCE [LARGE SCALE GENOMIC DNA]</scope>
</reference>
<keyword evidence="3" id="KW-0677">Repeat</keyword>
<protein>
    <submittedName>
        <fullName evidence="6">DEKNAAC103369</fullName>
    </submittedName>
</protein>
<proteinExistence type="inferred from homology"/>
<name>A0A448YNM7_BRENA</name>
<dbReference type="InterPro" id="IPR001680">
    <property type="entry name" value="WD40_rpt"/>
</dbReference>
<evidence type="ECO:0000256" key="1">
    <source>
        <dbReference type="ARBA" id="ARBA00009713"/>
    </source>
</evidence>
<dbReference type="CDD" id="cd16691">
    <property type="entry name" value="mRING-H2-C3H3C2_Mio"/>
    <property type="match status" value="1"/>
</dbReference>